<dbReference type="InterPro" id="IPR038694">
    <property type="entry name" value="DUF427_sf"/>
</dbReference>
<dbReference type="Pfam" id="PF04248">
    <property type="entry name" value="NTP_transf_9"/>
    <property type="match status" value="1"/>
</dbReference>
<accession>N0B2M1</accession>
<reference evidence="2 3" key="1">
    <citation type="journal article" date="2013" name="Genome Announc.">
        <title>Genome sequences for three denitrifying bacterial strains isolated from a uranium- and nitrate-contaminated subsurface environment.</title>
        <authorList>
            <person name="Venkatramanan R."/>
            <person name="Prakash O."/>
            <person name="Woyke T."/>
            <person name="Chain P."/>
            <person name="Goodwin L.A."/>
            <person name="Watson D."/>
            <person name="Brooks S."/>
            <person name="Kostka J.E."/>
            <person name="Green S.J."/>
        </authorList>
    </citation>
    <scope>NUCLEOTIDE SEQUENCE [LARGE SCALE GENOMIC DNA]</scope>
    <source>
        <strain evidence="2 3">1NES1</strain>
    </source>
</reference>
<dbReference type="KEGG" id="hdt:HYPDE_23683"/>
<dbReference type="STRING" id="670307.HYPDE_23683"/>
<dbReference type="PANTHER" id="PTHR34310">
    <property type="entry name" value="DUF427 DOMAIN PROTEIN (AFU_ORTHOLOGUE AFUA_3G02220)"/>
    <property type="match status" value="1"/>
</dbReference>
<organism evidence="2 3">
    <name type="scientific">Hyphomicrobium denitrificans 1NES1</name>
    <dbReference type="NCBI Taxonomy" id="670307"/>
    <lineage>
        <taxon>Bacteria</taxon>
        <taxon>Pseudomonadati</taxon>
        <taxon>Pseudomonadota</taxon>
        <taxon>Alphaproteobacteria</taxon>
        <taxon>Hyphomicrobiales</taxon>
        <taxon>Hyphomicrobiaceae</taxon>
        <taxon>Hyphomicrobium</taxon>
    </lineage>
</organism>
<evidence type="ECO:0000259" key="1">
    <source>
        <dbReference type="Pfam" id="PF04248"/>
    </source>
</evidence>
<evidence type="ECO:0000313" key="3">
    <source>
        <dbReference type="Proteomes" id="UP000005952"/>
    </source>
</evidence>
<sequence>MRDPPLQFAIPFPHRVKGGATGRTSMQANPNHAIRIVPHPARLRVVWNGTVIADTTDALMLHEASYPPVPYVPRADVDMTLLTKSPRKTHCPYKGEATYFSLQSGDVAVNDAVWSYETPFPAMKSIAGYLAFNPKEAEFVENNAP</sequence>
<dbReference type="EMBL" id="CP005587">
    <property type="protein sequence ID" value="AGK56422.1"/>
    <property type="molecule type" value="Genomic_DNA"/>
</dbReference>
<name>N0B2M1_9HYPH</name>
<evidence type="ECO:0000313" key="2">
    <source>
        <dbReference type="EMBL" id="AGK56422.1"/>
    </source>
</evidence>
<proteinExistence type="predicted"/>
<dbReference type="PANTHER" id="PTHR34310:SF9">
    <property type="entry name" value="BLR5716 PROTEIN"/>
    <property type="match status" value="1"/>
</dbReference>
<dbReference type="eggNOG" id="COG2343">
    <property type="taxonomic scope" value="Bacteria"/>
</dbReference>
<feature type="domain" description="DUF427" evidence="1">
    <location>
        <begin position="44"/>
        <end position="134"/>
    </location>
</feature>
<keyword evidence="3" id="KW-1185">Reference proteome</keyword>
<dbReference type="AlphaFoldDB" id="N0B2M1"/>
<dbReference type="Gene3D" id="2.170.150.40">
    <property type="entry name" value="Domain of unknown function (DUF427)"/>
    <property type="match status" value="1"/>
</dbReference>
<gene>
    <name evidence="2" type="ORF">HYPDE_23683</name>
</gene>
<dbReference type="HOGENOM" id="CLU_126578_0_1_5"/>
<dbReference type="Proteomes" id="UP000005952">
    <property type="component" value="Chromosome"/>
</dbReference>
<protein>
    <recommendedName>
        <fullName evidence="1">DUF427 domain-containing protein</fullName>
    </recommendedName>
</protein>
<dbReference type="InterPro" id="IPR007361">
    <property type="entry name" value="DUF427"/>
</dbReference>